<dbReference type="RefSeq" id="WP_368502975.1">
    <property type="nucleotide sequence ID" value="NZ_CP162551.1"/>
</dbReference>
<evidence type="ECO:0000313" key="1">
    <source>
        <dbReference type="EMBL" id="XDI35401.1"/>
    </source>
</evidence>
<dbReference type="InterPro" id="IPR049644">
    <property type="entry name" value="GvpU-like"/>
</dbReference>
<gene>
    <name evidence="1" type="primary">gvpU</name>
    <name evidence="1" type="ORF">AB3N04_11780</name>
</gene>
<sequence length="131" mass="14251">MSDGVSARKDSILQFFVQAANKHNFSLDITLNVKGALISGTLISAKEYLNELSESFEDGNEVAQKVSKELSKASEEAESGSPSEVSFIHMKHTKMFIGDSKSTPSTGKIIWRGKLSEVDGFFLGKITDSSE</sequence>
<name>A0AB39BPJ8_9BACI</name>
<dbReference type="AlphaFoldDB" id="A0AB39BPJ8"/>
<accession>A0AB39BPJ8</accession>
<reference evidence="1" key="1">
    <citation type="submission" date="2024-07" db="EMBL/GenBank/DDBJ databases">
        <title>Identification and characteristics of an arsenic-resistant bacterial isolate, which belongs to a novel species.</title>
        <authorList>
            <person name="Juszczyk A."/>
            <person name="Kowalczyk A."/>
            <person name="Was K."/>
            <person name="Kosowicz W."/>
            <person name="Budzyn A."/>
            <person name="Latowski D."/>
        </authorList>
    </citation>
    <scope>NUCLEOTIDE SEQUENCE</scope>
    <source>
        <strain evidence="1">As8PL</strain>
    </source>
</reference>
<protein>
    <submittedName>
        <fullName evidence="1">Gas vesicle accessory protein GvpU</fullName>
    </submittedName>
</protein>
<dbReference type="NCBIfam" id="NF041667">
    <property type="entry name" value="GvpU"/>
    <property type="match status" value="1"/>
</dbReference>
<proteinExistence type="predicted"/>
<dbReference type="EMBL" id="CP162551">
    <property type="protein sequence ID" value="XDI35401.1"/>
    <property type="molecule type" value="Genomic_DNA"/>
</dbReference>
<organism evidence="1">
    <name type="scientific">Alkalihalophilus sp. As8PL</name>
    <dbReference type="NCBI Taxonomy" id="3237103"/>
    <lineage>
        <taxon>Bacteria</taxon>
        <taxon>Bacillati</taxon>
        <taxon>Bacillota</taxon>
        <taxon>Bacilli</taxon>
        <taxon>Bacillales</taxon>
        <taxon>Bacillaceae</taxon>
        <taxon>Alkalihalophilus</taxon>
    </lineage>
</organism>